<dbReference type="AlphaFoldDB" id="A0A7C0U6S5"/>
<organism evidence="1">
    <name type="scientific">Thermosulfidibacter takaii</name>
    <dbReference type="NCBI Taxonomy" id="412593"/>
    <lineage>
        <taxon>Bacteria</taxon>
        <taxon>Pseudomonadati</taxon>
        <taxon>Thermosulfidibacterota</taxon>
        <taxon>Thermosulfidibacteria</taxon>
        <taxon>Thermosulfidibacterales</taxon>
        <taxon>Thermosulfidibacteraceae</taxon>
    </lineage>
</organism>
<dbReference type="InterPro" id="IPR036520">
    <property type="entry name" value="UPF0759_sf"/>
</dbReference>
<dbReference type="EMBL" id="DQWS01000140">
    <property type="protein sequence ID" value="HDD53150.1"/>
    <property type="molecule type" value="Genomic_DNA"/>
</dbReference>
<proteinExistence type="predicted"/>
<accession>A0A7C0U6S5</accession>
<sequence length="134" mass="15792">AEALRAHKFLFQTPPSFKPTPENLSAMEEFFRHYRGAGLFLWEPRGEEWSPEIIEDTCQRLDLIHATDPLLEGPQLWGDFTYFRLHGSLKTYRHDYSLEEMEIVLDLAGEEGYIMFNNDKMWKNALELKRLIGQ</sequence>
<dbReference type="SUPFAM" id="SSF117396">
    <property type="entry name" value="TM1631-like"/>
    <property type="match status" value="1"/>
</dbReference>
<dbReference type="PANTHER" id="PTHR30348">
    <property type="entry name" value="UNCHARACTERIZED PROTEIN YECE"/>
    <property type="match status" value="1"/>
</dbReference>
<feature type="non-terminal residue" evidence="1">
    <location>
        <position position="1"/>
    </location>
</feature>
<reference evidence="1" key="1">
    <citation type="journal article" date="2020" name="mSystems">
        <title>Genome- and Community-Level Interaction Insights into Carbon Utilization and Element Cycling Functions of Hydrothermarchaeota in Hydrothermal Sediment.</title>
        <authorList>
            <person name="Zhou Z."/>
            <person name="Liu Y."/>
            <person name="Xu W."/>
            <person name="Pan J."/>
            <person name="Luo Z.H."/>
            <person name="Li M."/>
        </authorList>
    </citation>
    <scope>NUCLEOTIDE SEQUENCE [LARGE SCALE GENOMIC DNA]</scope>
    <source>
        <strain evidence="1">HyVt-115</strain>
    </source>
</reference>
<evidence type="ECO:0000313" key="1">
    <source>
        <dbReference type="EMBL" id="HDD53150.1"/>
    </source>
</evidence>
<comment type="caution">
    <text evidence="1">The sequence shown here is derived from an EMBL/GenBank/DDBJ whole genome shotgun (WGS) entry which is preliminary data.</text>
</comment>
<dbReference type="Pfam" id="PF01904">
    <property type="entry name" value="DUF72"/>
    <property type="match status" value="1"/>
</dbReference>
<dbReference type="Gene3D" id="3.20.20.410">
    <property type="entry name" value="Protein of unknown function UPF0759"/>
    <property type="match status" value="1"/>
</dbReference>
<dbReference type="Proteomes" id="UP000885690">
    <property type="component" value="Unassembled WGS sequence"/>
</dbReference>
<dbReference type="InterPro" id="IPR002763">
    <property type="entry name" value="DUF72"/>
</dbReference>
<name>A0A7C0U6S5_9BACT</name>
<dbReference type="PANTHER" id="PTHR30348:SF4">
    <property type="entry name" value="DUF72 DOMAIN-CONTAINING PROTEIN"/>
    <property type="match status" value="1"/>
</dbReference>
<gene>
    <name evidence="1" type="ORF">ENF32_03685</name>
</gene>
<protein>
    <submittedName>
        <fullName evidence="1">DUF72 domain-containing protein</fullName>
    </submittedName>
</protein>